<comment type="similarity">
    <text evidence="1 4">Belongs to the D-isomer specific 2-hydroxyacid dehydrogenase family.</text>
</comment>
<dbReference type="Pfam" id="PF00389">
    <property type="entry name" value="2-Hacid_dh"/>
    <property type="match status" value="1"/>
</dbReference>
<evidence type="ECO:0000259" key="6">
    <source>
        <dbReference type="Pfam" id="PF02826"/>
    </source>
</evidence>
<evidence type="ECO:0000313" key="7">
    <source>
        <dbReference type="EMBL" id="MFC7395140.1"/>
    </source>
</evidence>
<evidence type="ECO:0000256" key="4">
    <source>
        <dbReference type="RuleBase" id="RU003719"/>
    </source>
</evidence>
<dbReference type="RefSeq" id="WP_380969607.1">
    <property type="nucleotide sequence ID" value="NZ_JBHTCO010000043.1"/>
</dbReference>
<protein>
    <submittedName>
        <fullName evidence="7">D-2-hydroxyacid dehydrogenase</fullName>
    </submittedName>
</protein>
<dbReference type="InterPro" id="IPR006140">
    <property type="entry name" value="D-isomer_DH_NAD-bd"/>
</dbReference>
<dbReference type="EMBL" id="JBHTCO010000043">
    <property type="protein sequence ID" value="MFC7395140.1"/>
    <property type="molecule type" value="Genomic_DNA"/>
</dbReference>
<comment type="caution">
    <text evidence="7">The sequence shown here is derived from an EMBL/GenBank/DDBJ whole genome shotgun (WGS) entry which is preliminary data.</text>
</comment>
<accession>A0ABW2Q2C4</accession>
<dbReference type="CDD" id="cd05300">
    <property type="entry name" value="2-Hacid_dh_1"/>
    <property type="match status" value="1"/>
</dbReference>
<feature type="domain" description="D-isomer specific 2-hydroxyacid dehydrogenase NAD-binding" evidence="6">
    <location>
        <begin position="106"/>
        <end position="280"/>
    </location>
</feature>
<dbReference type="SUPFAM" id="SSF52283">
    <property type="entry name" value="Formate/glycerate dehydrogenase catalytic domain-like"/>
    <property type="match status" value="1"/>
</dbReference>
<dbReference type="PANTHER" id="PTHR43333">
    <property type="entry name" value="2-HACID_DH_C DOMAIN-CONTAINING PROTEIN"/>
    <property type="match status" value="1"/>
</dbReference>
<feature type="domain" description="D-isomer specific 2-hydroxyacid dehydrogenase catalytic" evidence="5">
    <location>
        <begin position="10"/>
        <end position="305"/>
    </location>
</feature>
<evidence type="ECO:0000313" key="8">
    <source>
        <dbReference type="Proteomes" id="UP001596505"/>
    </source>
</evidence>
<dbReference type="SUPFAM" id="SSF51735">
    <property type="entry name" value="NAD(P)-binding Rossmann-fold domains"/>
    <property type="match status" value="1"/>
</dbReference>
<keyword evidence="2 4" id="KW-0560">Oxidoreductase</keyword>
<sequence length="318" mass="36721">MTINVLTSAKVRRDLRENLKKDFQDVNFLFCKSMYEAKGKLSYADILITYGDDLDEKMIKQAEHLKWIMVMTAGVEQLPFQAIKEKNILVTNARGIHKIPMAEFTIGLMLNYVKKFRQLSNNQERHYWEETLKLGELSGKKMTIIGPGAIGSEIARLAKAFHMETTGVNRSGRPVEFIDNIYSMTQINEALKSADYVISVLPTTSETYQLINKDLFKAMKQEAVFINIGRGTTVNQKDLYQALVKKEISHAILDVFEEEPLPEDHPFWAMEEVTVTPHISARTDQYQPRAVEIFKKNLYKYIHKENKFINQIDLDRGY</sequence>
<keyword evidence="8" id="KW-1185">Reference proteome</keyword>
<keyword evidence="3" id="KW-0520">NAD</keyword>
<gene>
    <name evidence="7" type="ORF">ACFQRG_19710</name>
</gene>
<dbReference type="Gene3D" id="3.40.50.720">
    <property type="entry name" value="NAD(P)-binding Rossmann-like Domain"/>
    <property type="match status" value="2"/>
</dbReference>
<evidence type="ECO:0000259" key="5">
    <source>
        <dbReference type="Pfam" id="PF00389"/>
    </source>
</evidence>
<dbReference type="InterPro" id="IPR036291">
    <property type="entry name" value="NAD(P)-bd_dom_sf"/>
</dbReference>
<proteinExistence type="inferred from homology"/>
<dbReference type="Pfam" id="PF02826">
    <property type="entry name" value="2-Hacid_dh_C"/>
    <property type="match status" value="1"/>
</dbReference>
<reference evidence="8" key="1">
    <citation type="journal article" date="2019" name="Int. J. Syst. Evol. Microbiol.">
        <title>The Global Catalogue of Microorganisms (GCM) 10K type strain sequencing project: providing services to taxonomists for standard genome sequencing and annotation.</title>
        <authorList>
            <consortium name="The Broad Institute Genomics Platform"/>
            <consortium name="The Broad Institute Genome Sequencing Center for Infectious Disease"/>
            <person name="Wu L."/>
            <person name="Ma J."/>
        </authorList>
    </citation>
    <scope>NUCLEOTIDE SEQUENCE [LARGE SCALE GENOMIC DNA]</scope>
    <source>
        <strain evidence="8">CGMCC 1.16305</strain>
    </source>
</reference>
<evidence type="ECO:0000256" key="1">
    <source>
        <dbReference type="ARBA" id="ARBA00005854"/>
    </source>
</evidence>
<evidence type="ECO:0000256" key="3">
    <source>
        <dbReference type="ARBA" id="ARBA00023027"/>
    </source>
</evidence>
<evidence type="ECO:0000256" key="2">
    <source>
        <dbReference type="ARBA" id="ARBA00023002"/>
    </source>
</evidence>
<name>A0ABW2Q2C4_9BACL</name>
<dbReference type="PANTHER" id="PTHR43333:SF1">
    <property type="entry name" value="D-ISOMER SPECIFIC 2-HYDROXYACID DEHYDROGENASE NAD-BINDING DOMAIN-CONTAINING PROTEIN"/>
    <property type="match status" value="1"/>
</dbReference>
<organism evidence="7 8">
    <name type="scientific">Scopulibacillus cellulosilyticus</name>
    <dbReference type="NCBI Taxonomy" id="2665665"/>
    <lineage>
        <taxon>Bacteria</taxon>
        <taxon>Bacillati</taxon>
        <taxon>Bacillota</taxon>
        <taxon>Bacilli</taxon>
        <taxon>Bacillales</taxon>
        <taxon>Sporolactobacillaceae</taxon>
        <taxon>Scopulibacillus</taxon>
    </lineage>
</organism>
<dbReference type="InterPro" id="IPR006139">
    <property type="entry name" value="D-isomer_2_OHA_DH_cat_dom"/>
</dbReference>
<dbReference type="Proteomes" id="UP001596505">
    <property type="component" value="Unassembled WGS sequence"/>
</dbReference>